<protein>
    <submittedName>
        <fullName evidence="1">Uncharacterized protein</fullName>
    </submittedName>
</protein>
<evidence type="ECO:0000313" key="2">
    <source>
        <dbReference type="Proteomes" id="UP000024635"/>
    </source>
</evidence>
<comment type="caution">
    <text evidence="1">The sequence shown here is derived from an EMBL/GenBank/DDBJ whole genome shotgun (WGS) entry which is preliminary data.</text>
</comment>
<sequence length="71" mass="8291">MTCPTRFDVFALQKQEPDASLEEWVISYPTANGRIPNVCGISKWNMSDYMESMTVISKPFSVFAERYYEKR</sequence>
<dbReference type="AlphaFoldDB" id="A0A016SZ22"/>
<dbReference type="Proteomes" id="UP000024635">
    <property type="component" value="Unassembled WGS sequence"/>
</dbReference>
<organism evidence="1 2">
    <name type="scientific">Ancylostoma ceylanicum</name>
    <dbReference type="NCBI Taxonomy" id="53326"/>
    <lineage>
        <taxon>Eukaryota</taxon>
        <taxon>Metazoa</taxon>
        <taxon>Ecdysozoa</taxon>
        <taxon>Nematoda</taxon>
        <taxon>Chromadorea</taxon>
        <taxon>Rhabditida</taxon>
        <taxon>Rhabditina</taxon>
        <taxon>Rhabditomorpha</taxon>
        <taxon>Strongyloidea</taxon>
        <taxon>Ancylostomatidae</taxon>
        <taxon>Ancylostomatinae</taxon>
        <taxon>Ancylostoma</taxon>
    </lineage>
</organism>
<reference evidence="2" key="1">
    <citation type="journal article" date="2015" name="Nat. Genet.">
        <title>The genome and transcriptome of the zoonotic hookworm Ancylostoma ceylanicum identify infection-specific gene families.</title>
        <authorList>
            <person name="Schwarz E.M."/>
            <person name="Hu Y."/>
            <person name="Antoshechkin I."/>
            <person name="Miller M.M."/>
            <person name="Sternberg P.W."/>
            <person name="Aroian R.V."/>
        </authorList>
    </citation>
    <scope>NUCLEOTIDE SEQUENCE</scope>
    <source>
        <strain evidence="2">HY135</strain>
    </source>
</reference>
<keyword evidence="2" id="KW-1185">Reference proteome</keyword>
<accession>A0A016SZ22</accession>
<gene>
    <name evidence="1" type="primary">Acey_s0154.g2975</name>
    <name evidence="1" type="ORF">Y032_0154g2975</name>
</gene>
<name>A0A016SZ22_9BILA</name>
<dbReference type="EMBL" id="JARK01001490">
    <property type="protein sequence ID" value="EYB95993.1"/>
    <property type="molecule type" value="Genomic_DNA"/>
</dbReference>
<proteinExistence type="predicted"/>
<evidence type="ECO:0000313" key="1">
    <source>
        <dbReference type="EMBL" id="EYB95993.1"/>
    </source>
</evidence>